<evidence type="ECO:0000313" key="2">
    <source>
        <dbReference type="Proteomes" id="UP000617743"/>
    </source>
</evidence>
<dbReference type="Proteomes" id="UP000617743">
    <property type="component" value="Unassembled WGS sequence"/>
</dbReference>
<evidence type="ECO:0000313" key="1">
    <source>
        <dbReference type="EMBL" id="GGW97435.1"/>
    </source>
</evidence>
<dbReference type="InterPro" id="IPR037171">
    <property type="entry name" value="NagB/RpiA_transferase-like"/>
</dbReference>
<dbReference type="PANTHER" id="PTHR13017:SF0">
    <property type="entry name" value="METHENYLTETRAHYDROFOLATE SYNTHASE DOMAIN-CONTAINING PROTEIN"/>
    <property type="match status" value="1"/>
</dbReference>
<protein>
    <submittedName>
        <fullName evidence="1">5-formyltetrahydrofolate cyclo-ligase</fullName>
    </submittedName>
</protein>
<dbReference type="EMBL" id="BMWC01000003">
    <property type="protein sequence ID" value="GGW97435.1"/>
    <property type="molecule type" value="Genomic_DNA"/>
</dbReference>
<sequence>MPAMQDDAKHLVRTQVWNALDAAGAVYDDTAHGRIPNFRGSEEAAARLAELERWKDAVVVKAVPDKAQLPVRARALEEGKLVYMAVPKLASAKPFYLLDPAVLDVPAIEAATTKVAATIAPTVEVDALRPVDVVVLGSVAVNRDGARIGKGAGYSDLEFALLTVAGLVGADTLVVTTVHSLQVIDTPIPVTDHDVNVDLVITPDEVIPCTSPRRPGGIFWDHLDESKIAEIPALQARVKSADA</sequence>
<organism evidence="1 2">
    <name type="scientific">Streptomyces lomondensis</name>
    <dbReference type="NCBI Taxonomy" id="68229"/>
    <lineage>
        <taxon>Bacteria</taxon>
        <taxon>Bacillati</taxon>
        <taxon>Actinomycetota</taxon>
        <taxon>Actinomycetes</taxon>
        <taxon>Kitasatosporales</taxon>
        <taxon>Streptomycetaceae</taxon>
        <taxon>Streptomyces</taxon>
    </lineage>
</organism>
<dbReference type="InterPro" id="IPR024185">
    <property type="entry name" value="FTHF_cligase-like_sf"/>
</dbReference>
<dbReference type="InterPro" id="IPR002698">
    <property type="entry name" value="FTHF_cligase"/>
</dbReference>
<comment type="caution">
    <text evidence="1">The sequence shown here is derived from an EMBL/GenBank/DDBJ whole genome shotgun (WGS) entry which is preliminary data.</text>
</comment>
<dbReference type="Gene3D" id="3.40.50.10420">
    <property type="entry name" value="NagB/RpiA/CoA transferase-like"/>
    <property type="match status" value="1"/>
</dbReference>
<gene>
    <name evidence="1" type="ORF">GCM10010383_29150</name>
</gene>
<dbReference type="Pfam" id="PF01812">
    <property type="entry name" value="5-FTHF_cyc-lig"/>
    <property type="match status" value="1"/>
</dbReference>
<proteinExistence type="predicted"/>
<accession>A0ABQ2X3I9</accession>
<dbReference type="SUPFAM" id="SSF100950">
    <property type="entry name" value="NagB/RpiA/CoA transferase-like"/>
    <property type="match status" value="1"/>
</dbReference>
<reference evidence="2" key="1">
    <citation type="journal article" date="2019" name="Int. J. Syst. Evol. Microbiol.">
        <title>The Global Catalogue of Microorganisms (GCM) 10K type strain sequencing project: providing services to taxonomists for standard genome sequencing and annotation.</title>
        <authorList>
            <consortium name="The Broad Institute Genomics Platform"/>
            <consortium name="The Broad Institute Genome Sequencing Center for Infectious Disease"/>
            <person name="Wu L."/>
            <person name="Ma J."/>
        </authorList>
    </citation>
    <scope>NUCLEOTIDE SEQUENCE [LARGE SCALE GENOMIC DNA]</scope>
    <source>
        <strain evidence="2">JCM 4866</strain>
    </source>
</reference>
<name>A0ABQ2X3I9_9ACTN</name>
<dbReference type="PANTHER" id="PTHR13017">
    <property type="entry name" value="5-FORMYLTETRAHYDROFOLATE CYCLO-LIGASE-RELATED"/>
    <property type="match status" value="1"/>
</dbReference>
<keyword evidence="2" id="KW-1185">Reference proteome</keyword>
<dbReference type="RefSeq" id="WP_372487577.1">
    <property type="nucleotide sequence ID" value="NZ_BMWC01000003.1"/>
</dbReference>